<evidence type="ECO:0000313" key="3">
    <source>
        <dbReference type="EMBL" id="KAK5125304.1"/>
    </source>
</evidence>
<comment type="caution">
    <text evidence="3">The sequence shown here is derived from an EMBL/GenBank/DDBJ whole genome shotgun (WGS) entry which is preliminary data.</text>
</comment>
<organism evidence="3 4">
    <name type="scientific">Cryomyces antarcticus</name>
    <dbReference type="NCBI Taxonomy" id="329879"/>
    <lineage>
        <taxon>Eukaryota</taxon>
        <taxon>Fungi</taxon>
        <taxon>Dikarya</taxon>
        <taxon>Ascomycota</taxon>
        <taxon>Pezizomycotina</taxon>
        <taxon>Dothideomycetes</taxon>
        <taxon>Dothideomycetes incertae sedis</taxon>
        <taxon>Cryomyces</taxon>
    </lineage>
</organism>
<gene>
    <name evidence="3" type="ORF">LTR16_003310</name>
</gene>
<dbReference type="Pfam" id="PF00651">
    <property type="entry name" value="BTB"/>
    <property type="match status" value="1"/>
</dbReference>
<feature type="compositionally biased region" description="Basic residues" evidence="1">
    <location>
        <begin position="18"/>
        <end position="29"/>
    </location>
</feature>
<evidence type="ECO:0000259" key="2">
    <source>
        <dbReference type="PROSITE" id="PS50097"/>
    </source>
</evidence>
<dbReference type="Proteomes" id="UP001357485">
    <property type="component" value="Unassembled WGS sequence"/>
</dbReference>
<dbReference type="InterPro" id="IPR000210">
    <property type="entry name" value="BTB/POZ_dom"/>
</dbReference>
<feature type="region of interest" description="Disordered" evidence="1">
    <location>
        <begin position="1"/>
        <end position="30"/>
    </location>
</feature>
<keyword evidence="4" id="KW-1185">Reference proteome</keyword>
<accession>A0ABR0KSL0</accession>
<protein>
    <recommendedName>
        <fullName evidence="2">BTB domain-containing protein</fullName>
    </recommendedName>
</protein>
<evidence type="ECO:0000313" key="4">
    <source>
        <dbReference type="Proteomes" id="UP001357485"/>
    </source>
</evidence>
<dbReference type="EMBL" id="JAVRRA010024952">
    <property type="protein sequence ID" value="KAK5125304.1"/>
    <property type="molecule type" value="Genomic_DNA"/>
</dbReference>
<dbReference type="SUPFAM" id="SSF54695">
    <property type="entry name" value="POZ domain"/>
    <property type="match status" value="1"/>
</dbReference>
<dbReference type="Gene3D" id="3.30.710.10">
    <property type="entry name" value="Potassium Channel Kv1.1, Chain A"/>
    <property type="match status" value="1"/>
</dbReference>
<reference evidence="3 4" key="1">
    <citation type="submission" date="2023-08" db="EMBL/GenBank/DDBJ databases">
        <title>Black Yeasts Isolated from many extreme environments.</title>
        <authorList>
            <person name="Coleine C."/>
            <person name="Stajich J.E."/>
            <person name="Selbmann L."/>
        </authorList>
    </citation>
    <scope>NUCLEOTIDE SEQUENCE [LARGE SCALE GENOMIC DNA]</scope>
    <source>
        <strain evidence="3 4">CCFEE 536</strain>
    </source>
</reference>
<dbReference type="CDD" id="cd18186">
    <property type="entry name" value="BTB_POZ_ZBTB_KLHL-like"/>
    <property type="match status" value="1"/>
</dbReference>
<dbReference type="PROSITE" id="PS50097">
    <property type="entry name" value="BTB"/>
    <property type="match status" value="1"/>
</dbReference>
<sequence length="349" mass="38747">MFGSSRARCSKDSFSRNRAGKSTKQKRSFRGAATLRSKVEKAIQCSPIKGQASPTMTSAIITLCVGPDQRLFAAHEDVLCHSPFFQAACCGQFFDSTSKRIDLPDEEPEIFSSVLEYLYKGDYYPRLEFDKGRNQWQLEDGDGGARAAAESTVYHNAAGGLVLKDTVIYVSSLSTSHHFLAQKQETSLERLKCLDTPHLRRSTTSKPLHCASTATLPPHTDPTQCTAERYALPELKRLALRKQGLQSGIQCSTILSSARYAYAHTPDSDSKLRAHYLALIVRSRATFKRSGTMQMEMELGGRLFFDLFVAMSNHIVSRLSCEGTWSVAFARLLTAVREQDDVANAKSPR</sequence>
<dbReference type="PANTHER" id="PTHR47843:SF7">
    <property type="entry name" value="BTB DOMAIN-CONTAINING PROTEIN"/>
    <property type="match status" value="1"/>
</dbReference>
<name>A0ABR0KSL0_9PEZI</name>
<dbReference type="PANTHER" id="PTHR47843">
    <property type="entry name" value="BTB DOMAIN-CONTAINING PROTEIN-RELATED"/>
    <property type="match status" value="1"/>
</dbReference>
<proteinExistence type="predicted"/>
<feature type="domain" description="BTB" evidence="2">
    <location>
        <begin position="59"/>
        <end position="122"/>
    </location>
</feature>
<dbReference type="InterPro" id="IPR011333">
    <property type="entry name" value="SKP1/BTB/POZ_sf"/>
</dbReference>
<evidence type="ECO:0000256" key="1">
    <source>
        <dbReference type="SAM" id="MobiDB-lite"/>
    </source>
</evidence>